<dbReference type="EMBL" id="JATN01000322">
    <property type="protein sequence ID" value="EUC54688.1"/>
    <property type="molecule type" value="Genomic_DNA"/>
</dbReference>
<feature type="region of interest" description="Disordered" evidence="1">
    <location>
        <begin position="90"/>
        <end position="137"/>
    </location>
</feature>
<dbReference type="Proteomes" id="UP000030108">
    <property type="component" value="Unassembled WGS sequence"/>
</dbReference>
<name>X8IX37_9AGAM</name>
<gene>
    <name evidence="2" type="ORF">RSOL_066180</name>
</gene>
<organism evidence="2 3">
    <name type="scientific">Rhizoctonia solani AG-3 Rhs1AP</name>
    <dbReference type="NCBI Taxonomy" id="1086054"/>
    <lineage>
        <taxon>Eukaryota</taxon>
        <taxon>Fungi</taxon>
        <taxon>Dikarya</taxon>
        <taxon>Basidiomycota</taxon>
        <taxon>Agaricomycotina</taxon>
        <taxon>Agaricomycetes</taxon>
        <taxon>Cantharellales</taxon>
        <taxon>Ceratobasidiaceae</taxon>
        <taxon>Rhizoctonia</taxon>
    </lineage>
</organism>
<evidence type="ECO:0000256" key="1">
    <source>
        <dbReference type="SAM" id="MobiDB-lite"/>
    </source>
</evidence>
<proteinExistence type="predicted"/>
<comment type="caution">
    <text evidence="2">The sequence shown here is derived from an EMBL/GenBank/DDBJ whole genome shotgun (WGS) entry which is preliminary data.</text>
</comment>
<sequence length="193" mass="21933">MRKYVPTIAESNLANSEAGSEDEYQDDESHRNEEIDHYMHDGAAGANDLEHEEDIEALTLQTSNLSAQELEEDTGNVKIPFINDTGNHTYDSDNARSNYSCGSWYHVPTPIPSPPHSPPPEQDDHEPSDDEDGFRNVNAQDFREFERWYAEDYLGKDVEMLAETLTYKEPDSSIIILTIQQFGGVTQSDYERI</sequence>
<feature type="compositionally biased region" description="Acidic residues" evidence="1">
    <location>
        <begin position="121"/>
        <end position="132"/>
    </location>
</feature>
<evidence type="ECO:0000313" key="2">
    <source>
        <dbReference type="EMBL" id="EUC54688.1"/>
    </source>
</evidence>
<feature type="non-terminal residue" evidence="2">
    <location>
        <position position="193"/>
    </location>
</feature>
<dbReference type="OrthoDB" id="3265784at2759"/>
<accession>X8IX37</accession>
<feature type="compositionally biased region" description="Basic and acidic residues" evidence="1">
    <location>
        <begin position="27"/>
        <end position="40"/>
    </location>
</feature>
<evidence type="ECO:0000313" key="3">
    <source>
        <dbReference type="Proteomes" id="UP000030108"/>
    </source>
</evidence>
<reference evidence="3" key="1">
    <citation type="journal article" date="2014" name="Genome Announc.">
        <title>Draft genome sequence of the plant-pathogenic soil fungus Rhizoctonia solani anastomosis group 3 strain Rhs1AP.</title>
        <authorList>
            <person name="Cubeta M.A."/>
            <person name="Thomas E."/>
            <person name="Dean R.A."/>
            <person name="Jabaji S."/>
            <person name="Neate S.M."/>
            <person name="Tavantzis S."/>
            <person name="Toda T."/>
            <person name="Vilgalys R."/>
            <person name="Bharathan N."/>
            <person name="Fedorova-Abrams N."/>
            <person name="Pakala S.B."/>
            <person name="Pakala S.M."/>
            <person name="Zafar N."/>
            <person name="Joardar V."/>
            <person name="Losada L."/>
            <person name="Nierman W.C."/>
        </authorList>
    </citation>
    <scope>NUCLEOTIDE SEQUENCE [LARGE SCALE GENOMIC DNA]</scope>
    <source>
        <strain evidence="3">AG-3</strain>
    </source>
</reference>
<feature type="compositionally biased region" description="Pro residues" evidence="1">
    <location>
        <begin position="109"/>
        <end position="120"/>
    </location>
</feature>
<feature type="region of interest" description="Disordered" evidence="1">
    <location>
        <begin position="1"/>
        <end position="49"/>
    </location>
</feature>
<feature type="compositionally biased region" description="Polar residues" evidence="1">
    <location>
        <begin position="9"/>
        <end position="18"/>
    </location>
</feature>
<protein>
    <submittedName>
        <fullName evidence="2">Uncharacterized protein</fullName>
    </submittedName>
</protein>
<dbReference type="AlphaFoldDB" id="X8IX37"/>